<keyword evidence="2" id="KW-1185">Reference proteome</keyword>
<sequence>MDPAAPEHAMDSKDLSTMPDDMQLPQERIPDAWQLIACIYSGHPTRRAGTVKCYFNNVKKSKTFPFYESRYEVIVREARTGKKVTTVSVPGTKSRNGNCPSFVVDAKDTIILKPMDGRALGEKLRPVFRAVKKP</sequence>
<evidence type="ECO:0000313" key="2">
    <source>
        <dbReference type="Proteomes" id="UP000198318"/>
    </source>
</evidence>
<protein>
    <submittedName>
        <fullName evidence="1">Uncharacterized protein</fullName>
    </submittedName>
</protein>
<dbReference type="Proteomes" id="UP000198318">
    <property type="component" value="Unassembled WGS sequence"/>
</dbReference>
<dbReference type="EMBL" id="FZOR01000054">
    <property type="protein sequence ID" value="SNT59902.1"/>
    <property type="molecule type" value="Genomic_DNA"/>
</dbReference>
<proteinExistence type="predicted"/>
<reference evidence="1 2" key="1">
    <citation type="submission" date="2017-06" db="EMBL/GenBank/DDBJ databases">
        <authorList>
            <person name="Kim H.J."/>
            <person name="Triplett B.A."/>
        </authorList>
    </citation>
    <scope>NUCLEOTIDE SEQUENCE [LARGE SCALE GENOMIC DNA]</scope>
    <source>
        <strain evidence="1 2">DSM 44715</strain>
    </source>
</reference>
<name>A0A239NYW3_9ACTN</name>
<organism evidence="1 2">
    <name type="scientific">Actinomadura meyerae</name>
    <dbReference type="NCBI Taxonomy" id="240840"/>
    <lineage>
        <taxon>Bacteria</taxon>
        <taxon>Bacillati</taxon>
        <taxon>Actinomycetota</taxon>
        <taxon>Actinomycetes</taxon>
        <taxon>Streptosporangiales</taxon>
        <taxon>Thermomonosporaceae</taxon>
        <taxon>Actinomadura</taxon>
    </lineage>
</organism>
<evidence type="ECO:0000313" key="1">
    <source>
        <dbReference type="EMBL" id="SNT59902.1"/>
    </source>
</evidence>
<dbReference type="AlphaFoldDB" id="A0A239NYW3"/>
<gene>
    <name evidence="1" type="ORF">SAMN05443665_105440</name>
</gene>
<accession>A0A239NYW3</accession>